<dbReference type="RefSeq" id="XP_008721414.1">
    <property type="nucleotide sequence ID" value="XM_008723192.1"/>
</dbReference>
<dbReference type="AlphaFoldDB" id="W2RJE5"/>
<accession>W2RJE5</accession>
<dbReference type="EMBL" id="KB822725">
    <property type="protein sequence ID" value="ETN36596.1"/>
    <property type="molecule type" value="Genomic_DNA"/>
</dbReference>
<reference evidence="3 4" key="1">
    <citation type="submission" date="2013-03" db="EMBL/GenBank/DDBJ databases">
        <title>The Genome Sequence of Phialophora europaea CBS 101466.</title>
        <authorList>
            <consortium name="The Broad Institute Genomics Platform"/>
            <person name="Cuomo C."/>
            <person name="de Hoog S."/>
            <person name="Gorbushina A."/>
            <person name="Walker B."/>
            <person name="Young S.K."/>
            <person name="Zeng Q."/>
            <person name="Gargeya S."/>
            <person name="Fitzgerald M."/>
            <person name="Haas B."/>
            <person name="Abouelleil A."/>
            <person name="Allen A.W."/>
            <person name="Alvarado L."/>
            <person name="Arachchi H.M."/>
            <person name="Berlin A.M."/>
            <person name="Chapman S.B."/>
            <person name="Gainer-Dewar J."/>
            <person name="Goldberg J."/>
            <person name="Griggs A."/>
            <person name="Gujja S."/>
            <person name="Hansen M."/>
            <person name="Howarth C."/>
            <person name="Imamovic A."/>
            <person name="Ireland A."/>
            <person name="Larimer J."/>
            <person name="McCowan C."/>
            <person name="Murphy C."/>
            <person name="Pearson M."/>
            <person name="Poon T.W."/>
            <person name="Priest M."/>
            <person name="Roberts A."/>
            <person name="Saif S."/>
            <person name="Shea T."/>
            <person name="Sisk P."/>
            <person name="Sykes S."/>
            <person name="Wortman J."/>
            <person name="Nusbaum C."/>
            <person name="Birren B."/>
        </authorList>
    </citation>
    <scope>NUCLEOTIDE SEQUENCE [LARGE SCALE GENOMIC DNA]</scope>
    <source>
        <strain evidence="3 4">CBS 101466</strain>
    </source>
</reference>
<dbReference type="Pfam" id="PF12937">
    <property type="entry name" value="F-box-like"/>
    <property type="match status" value="1"/>
</dbReference>
<dbReference type="HOGENOM" id="CLU_019366_1_0_1"/>
<dbReference type="STRING" id="1220924.W2RJE5"/>
<dbReference type="GeneID" id="19976213"/>
<dbReference type="Proteomes" id="UP000030752">
    <property type="component" value="Unassembled WGS sequence"/>
</dbReference>
<evidence type="ECO:0000256" key="1">
    <source>
        <dbReference type="SAM" id="MobiDB-lite"/>
    </source>
</evidence>
<dbReference type="CDD" id="cd09917">
    <property type="entry name" value="F-box_SF"/>
    <property type="match status" value="1"/>
</dbReference>
<keyword evidence="4" id="KW-1185">Reference proteome</keyword>
<dbReference type="OrthoDB" id="3226064at2759"/>
<dbReference type="PROSITE" id="PS50181">
    <property type="entry name" value="FBOX"/>
    <property type="match status" value="1"/>
</dbReference>
<feature type="region of interest" description="Disordered" evidence="1">
    <location>
        <begin position="172"/>
        <end position="195"/>
    </location>
</feature>
<evidence type="ECO:0000313" key="3">
    <source>
        <dbReference type="EMBL" id="ETN36596.1"/>
    </source>
</evidence>
<dbReference type="InParanoid" id="W2RJE5"/>
<dbReference type="eggNOG" id="ENOG502S8VJ">
    <property type="taxonomic scope" value="Eukaryota"/>
</dbReference>
<organism evidence="3 4">
    <name type="scientific">Cyphellophora europaea (strain CBS 101466)</name>
    <name type="common">Phialophora europaea</name>
    <dbReference type="NCBI Taxonomy" id="1220924"/>
    <lineage>
        <taxon>Eukaryota</taxon>
        <taxon>Fungi</taxon>
        <taxon>Dikarya</taxon>
        <taxon>Ascomycota</taxon>
        <taxon>Pezizomycotina</taxon>
        <taxon>Eurotiomycetes</taxon>
        <taxon>Chaetothyriomycetidae</taxon>
        <taxon>Chaetothyriales</taxon>
        <taxon>Cyphellophoraceae</taxon>
        <taxon>Cyphellophora</taxon>
    </lineage>
</organism>
<feature type="domain" description="F-box" evidence="2">
    <location>
        <begin position="2"/>
        <end position="50"/>
    </location>
</feature>
<protein>
    <recommendedName>
        <fullName evidence="2">F-box domain-containing protein</fullName>
    </recommendedName>
</protein>
<dbReference type="VEuPathDB" id="FungiDB:HMPREF1541_08874"/>
<proteinExistence type="predicted"/>
<dbReference type="SUPFAM" id="SSF81383">
    <property type="entry name" value="F-box domain"/>
    <property type="match status" value="1"/>
</dbReference>
<evidence type="ECO:0000259" key="2">
    <source>
        <dbReference type="PROSITE" id="PS50181"/>
    </source>
</evidence>
<dbReference type="InterPro" id="IPR001810">
    <property type="entry name" value="F-box_dom"/>
</dbReference>
<sequence>MAPSLIELPQEVLGNILSFLLPSDIVSFGRSCRRAINFIGSSNQLLWRDAFLHIYDHPEDAWATYTQSYETGRSSWDWHRELMSRSLAIKALRQRWPQQADKDNYEQHVDTILSIIDTAKSQPSSAELARGRLPQADDRSSRNLQLLASILLEDETGLERLMFDDATSSARTMSDDFGRPRTRAMTSATKDRNRSDGARRLHTLYGLSRRDKADRKHFHRRYVYDWQLSNAATDYGPYSRDGSGQINWTLLEAAMACISLNFGEAVDGQLTPPEGLFYSIPNRTLRSSTITDDWAGVTGIWLGTYAFLDYSSLLAFNAGLVDFGITRSFDLRDEPEVCGDLLLMELKLDDSVRANPVLKTNVPICNDLPPLYFKGSSRGSEYPSIPITTIKGFVALAVGGREVKWKIIVEYNGVDQWQLEGVQPGGVRSGGIFGVWSNVEHEPNSPVGPFCYFPQELCKTTSIVLAGGSSMNM</sequence>
<name>W2RJE5_CYPE1</name>
<gene>
    <name evidence="3" type="ORF">HMPREF1541_08874</name>
</gene>
<evidence type="ECO:0000313" key="4">
    <source>
        <dbReference type="Proteomes" id="UP000030752"/>
    </source>
</evidence>
<dbReference type="InterPro" id="IPR036047">
    <property type="entry name" value="F-box-like_dom_sf"/>
</dbReference>